<dbReference type="OrthoDB" id="3135773at2759"/>
<evidence type="ECO:0000313" key="2">
    <source>
        <dbReference type="EMBL" id="KAJ6644303.1"/>
    </source>
</evidence>
<protein>
    <submittedName>
        <fullName evidence="2">Uncharacterized protein</fullName>
    </submittedName>
</protein>
<comment type="caution">
    <text evidence="2">The sequence shown here is derived from an EMBL/GenBank/DDBJ whole genome shotgun (WGS) entry which is preliminary data.</text>
</comment>
<accession>A0A9Q0N659</accession>
<gene>
    <name evidence="2" type="ORF">Bhyg_09270</name>
</gene>
<keyword evidence="1" id="KW-0175">Coiled coil</keyword>
<reference evidence="2" key="1">
    <citation type="submission" date="2022-07" db="EMBL/GenBank/DDBJ databases">
        <authorList>
            <person name="Trinca V."/>
            <person name="Uliana J.V.C."/>
            <person name="Torres T.T."/>
            <person name="Ward R.J."/>
            <person name="Monesi N."/>
        </authorList>
    </citation>
    <scope>NUCLEOTIDE SEQUENCE</scope>
    <source>
        <strain evidence="2">HSMRA1968</strain>
        <tissue evidence="2">Whole embryos</tissue>
    </source>
</reference>
<organism evidence="2 3">
    <name type="scientific">Pseudolycoriella hygida</name>
    <dbReference type="NCBI Taxonomy" id="35572"/>
    <lineage>
        <taxon>Eukaryota</taxon>
        <taxon>Metazoa</taxon>
        <taxon>Ecdysozoa</taxon>
        <taxon>Arthropoda</taxon>
        <taxon>Hexapoda</taxon>
        <taxon>Insecta</taxon>
        <taxon>Pterygota</taxon>
        <taxon>Neoptera</taxon>
        <taxon>Endopterygota</taxon>
        <taxon>Diptera</taxon>
        <taxon>Nematocera</taxon>
        <taxon>Sciaroidea</taxon>
        <taxon>Sciaridae</taxon>
        <taxon>Pseudolycoriella</taxon>
    </lineage>
</organism>
<proteinExistence type="predicted"/>
<dbReference type="EMBL" id="WJQU01000002">
    <property type="protein sequence ID" value="KAJ6644303.1"/>
    <property type="molecule type" value="Genomic_DNA"/>
</dbReference>
<name>A0A9Q0N659_9DIPT</name>
<keyword evidence="3" id="KW-1185">Reference proteome</keyword>
<evidence type="ECO:0000256" key="1">
    <source>
        <dbReference type="SAM" id="Coils"/>
    </source>
</evidence>
<sequence>MNANLREANGLYRKSQETVGISPVLKRIFLEKALSLYRRETNGTSPENLPSLQKNIGLACYRLADVLDSNVEGTLVIFYITEAITAFTMAWFMKPVERNTEWGGRLEVLISDCFELSYRSLNGDMTKFYLIDKLSESIGKGPDFAVHRTRCHLANGQYYYRCGVKRMGEWVNDFKATQQLVEHARREFELAVQSQCNDKTEKVFTIDIARLNEDITFLKQSCRAVQLRQMADQLFDECVMQSEDLKFEMVWNILDMYKASELHCRDVDIENEALAFSRQGRIFYKILNLRSKAHQYYRASFDLAVTLHPKDMNNVEWFKECKLALEDLQQSKMREEEEKREKERAPYLAQLKPVLDVLKSHSDDAFKLLKFVYSTHPPKVSFDYDEKKLDSTTIKKAVLNAIIQYHPDKQVEYDMKWRVLSEEITKYLTARYECLKGC</sequence>
<dbReference type="Proteomes" id="UP001151699">
    <property type="component" value="Chromosome B"/>
</dbReference>
<feature type="coiled-coil region" evidence="1">
    <location>
        <begin position="318"/>
        <end position="345"/>
    </location>
</feature>
<dbReference type="AlphaFoldDB" id="A0A9Q0N659"/>
<evidence type="ECO:0000313" key="3">
    <source>
        <dbReference type="Proteomes" id="UP001151699"/>
    </source>
</evidence>